<name>A0A9D1T2Q7_9BACT</name>
<dbReference type="InterPro" id="IPR018357">
    <property type="entry name" value="Hexapep_transf_CS"/>
</dbReference>
<evidence type="ECO:0000313" key="9">
    <source>
        <dbReference type="Proteomes" id="UP000886845"/>
    </source>
</evidence>
<dbReference type="SUPFAM" id="SSF51161">
    <property type="entry name" value="Trimeric LpxA-like enzymes"/>
    <property type="match status" value="1"/>
</dbReference>
<keyword evidence="2" id="KW-0808">Transferase</keyword>
<dbReference type="PROSITE" id="PS00101">
    <property type="entry name" value="HEXAPEP_TRANSFERASES"/>
    <property type="match status" value="1"/>
</dbReference>
<comment type="caution">
    <text evidence="8">The sequence shown here is derived from an EMBL/GenBank/DDBJ whole genome shotgun (WGS) entry which is preliminary data.</text>
</comment>
<evidence type="ECO:0000256" key="6">
    <source>
        <dbReference type="ARBA" id="ARBA00067695"/>
    </source>
</evidence>
<evidence type="ECO:0000256" key="3">
    <source>
        <dbReference type="ARBA" id="ARBA00022737"/>
    </source>
</evidence>
<evidence type="ECO:0000256" key="1">
    <source>
        <dbReference type="ARBA" id="ARBA00007274"/>
    </source>
</evidence>
<dbReference type="AlphaFoldDB" id="A0A9D1T2Q7"/>
<dbReference type="GO" id="GO:0016407">
    <property type="term" value="F:acetyltransferase activity"/>
    <property type="evidence" value="ECO:0007669"/>
    <property type="project" value="InterPro"/>
</dbReference>
<dbReference type="InterPro" id="IPR051159">
    <property type="entry name" value="Hexapeptide_acetyltransf"/>
</dbReference>
<dbReference type="InterPro" id="IPR024688">
    <property type="entry name" value="Mac_dom"/>
</dbReference>
<keyword evidence="3" id="KW-0677">Repeat</keyword>
<dbReference type="CDD" id="cd03357">
    <property type="entry name" value="LbH_MAT_GAT"/>
    <property type="match status" value="1"/>
</dbReference>
<dbReference type="Pfam" id="PF00132">
    <property type="entry name" value="Hexapep"/>
    <property type="match status" value="1"/>
</dbReference>
<dbReference type="GO" id="GO:0008374">
    <property type="term" value="F:O-acyltransferase activity"/>
    <property type="evidence" value="ECO:0007669"/>
    <property type="project" value="TreeGrafter"/>
</dbReference>
<gene>
    <name evidence="8" type="ORF">IAC79_00180</name>
</gene>
<dbReference type="FunFam" id="2.160.10.10:FF:000025">
    <property type="entry name" value="Hexapeptide-repeat containing-acetyltransferase"/>
    <property type="match status" value="1"/>
</dbReference>
<sequence>MRYTEDDFLETAGPKELAEIARARELTRAYAASDYRDAAGRRAILEELFGAIGENVAVDTPFHCDHGKNIFLGSDIVIGMDCIFIDNAPIRVGDRAMIASGVQLCTASHPILPAERLLDARPTFFRTYAQPIVVGPGAWIGARAVVLPGVTIGENAVVGAGSIVNKDVPPNTVVAGNPARVIRTFAP</sequence>
<dbReference type="GO" id="GO:0005829">
    <property type="term" value="C:cytosol"/>
    <property type="evidence" value="ECO:0007669"/>
    <property type="project" value="TreeGrafter"/>
</dbReference>
<feature type="domain" description="Maltose/galactoside acetyltransferase" evidence="7">
    <location>
        <begin position="18"/>
        <end position="53"/>
    </location>
</feature>
<organism evidence="8 9">
    <name type="scientific">Candidatus Spyradenecus faecavium</name>
    <dbReference type="NCBI Taxonomy" id="2840947"/>
    <lineage>
        <taxon>Bacteria</taxon>
        <taxon>Pseudomonadati</taxon>
        <taxon>Lentisphaerota</taxon>
        <taxon>Lentisphaeria</taxon>
        <taxon>Lentisphaerales</taxon>
        <taxon>Lentisphaeraceae</taxon>
        <taxon>Lentisphaeraceae incertae sedis</taxon>
        <taxon>Candidatus Spyradenecus</taxon>
    </lineage>
</organism>
<evidence type="ECO:0000313" key="8">
    <source>
        <dbReference type="EMBL" id="HIV08518.1"/>
    </source>
</evidence>
<proteinExistence type="inferred from homology"/>
<evidence type="ECO:0000259" key="7">
    <source>
        <dbReference type="Pfam" id="PF12464"/>
    </source>
</evidence>
<evidence type="ECO:0000256" key="2">
    <source>
        <dbReference type="ARBA" id="ARBA00022679"/>
    </source>
</evidence>
<evidence type="ECO:0000256" key="4">
    <source>
        <dbReference type="ARBA" id="ARBA00023315"/>
    </source>
</evidence>
<reference evidence="8" key="1">
    <citation type="submission" date="2020-10" db="EMBL/GenBank/DDBJ databases">
        <authorList>
            <person name="Gilroy R."/>
        </authorList>
    </citation>
    <scope>NUCLEOTIDE SEQUENCE</scope>
    <source>
        <strain evidence="8">35461</strain>
    </source>
</reference>
<comment type="similarity">
    <text evidence="1">Belongs to the transferase hexapeptide repeat family.</text>
</comment>
<dbReference type="PANTHER" id="PTHR23416">
    <property type="entry name" value="SIALIC ACID SYNTHASE-RELATED"/>
    <property type="match status" value="1"/>
</dbReference>
<dbReference type="PANTHER" id="PTHR23416:SF23">
    <property type="entry name" value="ACETYLTRANSFERASE C18B11.09C-RELATED"/>
    <property type="match status" value="1"/>
</dbReference>
<dbReference type="Gene3D" id="2.160.10.10">
    <property type="entry name" value="Hexapeptide repeat proteins"/>
    <property type="match status" value="1"/>
</dbReference>
<dbReference type="InterPro" id="IPR011004">
    <property type="entry name" value="Trimer_LpxA-like_sf"/>
</dbReference>
<protein>
    <recommendedName>
        <fullName evidence="6">Nodulation protein L</fullName>
    </recommendedName>
</protein>
<dbReference type="Pfam" id="PF12464">
    <property type="entry name" value="Mac"/>
    <property type="match status" value="1"/>
</dbReference>
<comment type="function">
    <text evidence="5">Acetyltransferase implicated in the O-acetylation of Nod factors.</text>
</comment>
<reference evidence="8" key="2">
    <citation type="journal article" date="2021" name="PeerJ">
        <title>Extensive microbial diversity within the chicken gut microbiome revealed by metagenomics and culture.</title>
        <authorList>
            <person name="Gilroy R."/>
            <person name="Ravi A."/>
            <person name="Getino M."/>
            <person name="Pursley I."/>
            <person name="Horton D.L."/>
            <person name="Alikhan N.F."/>
            <person name="Baker D."/>
            <person name="Gharbi K."/>
            <person name="Hall N."/>
            <person name="Watson M."/>
            <person name="Adriaenssens E.M."/>
            <person name="Foster-Nyarko E."/>
            <person name="Jarju S."/>
            <person name="Secka A."/>
            <person name="Antonio M."/>
            <person name="Oren A."/>
            <person name="Chaudhuri R.R."/>
            <person name="La Ragione R."/>
            <person name="Hildebrand F."/>
            <person name="Pallen M.J."/>
        </authorList>
    </citation>
    <scope>NUCLEOTIDE SEQUENCE</scope>
    <source>
        <strain evidence="8">35461</strain>
    </source>
</reference>
<dbReference type="Proteomes" id="UP000886845">
    <property type="component" value="Unassembled WGS sequence"/>
</dbReference>
<accession>A0A9D1T2Q7</accession>
<dbReference type="EMBL" id="DVOR01000007">
    <property type="protein sequence ID" value="HIV08518.1"/>
    <property type="molecule type" value="Genomic_DNA"/>
</dbReference>
<evidence type="ECO:0000256" key="5">
    <source>
        <dbReference type="ARBA" id="ARBA00055587"/>
    </source>
</evidence>
<dbReference type="InterPro" id="IPR001451">
    <property type="entry name" value="Hexapep"/>
</dbReference>
<keyword evidence="4" id="KW-0012">Acyltransferase</keyword>